<dbReference type="GO" id="GO:0005938">
    <property type="term" value="C:cell cortex"/>
    <property type="evidence" value="ECO:0007669"/>
    <property type="project" value="TreeGrafter"/>
</dbReference>
<dbReference type="InterPro" id="IPR000198">
    <property type="entry name" value="RhoGAP_dom"/>
</dbReference>
<keyword evidence="1" id="KW-0343">GTPase activation</keyword>
<dbReference type="Pfam" id="PF00620">
    <property type="entry name" value="RhoGAP"/>
    <property type="match status" value="1"/>
</dbReference>
<feature type="compositionally biased region" description="Basic and acidic residues" evidence="2">
    <location>
        <begin position="456"/>
        <end position="472"/>
    </location>
</feature>
<dbReference type="STRING" id="1296100.A0A1B9FY43"/>
<dbReference type="PANTHER" id="PTHR15228">
    <property type="entry name" value="SPERMATHECAL PHYSIOLOGY VARIANT"/>
    <property type="match status" value="1"/>
</dbReference>
<feature type="compositionally biased region" description="Polar residues" evidence="2">
    <location>
        <begin position="28"/>
        <end position="44"/>
    </location>
</feature>
<dbReference type="PANTHER" id="PTHR15228:SF25">
    <property type="entry name" value="F-BAR DOMAIN-CONTAINING PROTEIN"/>
    <property type="match status" value="1"/>
</dbReference>
<name>A0A1B9FY43_9TREE</name>
<dbReference type="EMBL" id="KI894023">
    <property type="protein sequence ID" value="OCF23681.1"/>
    <property type="molecule type" value="Genomic_DNA"/>
</dbReference>
<dbReference type="GO" id="GO:0060237">
    <property type="term" value="P:regulation of fungal-type cell wall organization"/>
    <property type="evidence" value="ECO:0007669"/>
    <property type="project" value="TreeGrafter"/>
</dbReference>
<dbReference type="GO" id="GO:0005096">
    <property type="term" value="F:GTPase activator activity"/>
    <property type="evidence" value="ECO:0007669"/>
    <property type="project" value="UniProtKB-KW"/>
</dbReference>
<reference evidence="4" key="1">
    <citation type="submission" date="2013-07" db="EMBL/GenBank/DDBJ databases">
        <title>The Genome Sequence of Cryptococcus bestiolae CBS10118.</title>
        <authorList>
            <consortium name="The Broad Institute Genome Sequencing Platform"/>
            <person name="Cuomo C."/>
            <person name="Litvintseva A."/>
            <person name="Chen Y."/>
            <person name="Heitman J."/>
            <person name="Sun S."/>
            <person name="Springer D."/>
            <person name="Dromer F."/>
            <person name="Young S.K."/>
            <person name="Zeng Q."/>
            <person name="Gargeya S."/>
            <person name="Fitzgerald M."/>
            <person name="Abouelleil A."/>
            <person name="Alvarado L."/>
            <person name="Berlin A.M."/>
            <person name="Chapman S.B."/>
            <person name="Dewar J."/>
            <person name="Goldberg J."/>
            <person name="Griggs A."/>
            <person name="Gujja S."/>
            <person name="Hansen M."/>
            <person name="Howarth C."/>
            <person name="Imamovic A."/>
            <person name="Larimer J."/>
            <person name="McCowan C."/>
            <person name="Murphy C."/>
            <person name="Pearson M."/>
            <person name="Priest M."/>
            <person name="Roberts A."/>
            <person name="Saif S."/>
            <person name="Shea T."/>
            <person name="Sykes S."/>
            <person name="Wortman J."/>
            <person name="Nusbaum C."/>
            <person name="Birren B."/>
        </authorList>
    </citation>
    <scope>NUCLEOTIDE SEQUENCE [LARGE SCALE GENOMIC DNA]</scope>
    <source>
        <strain evidence="4">CBS 10118</strain>
    </source>
</reference>
<feature type="compositionally biased region" description="Pro residues" evidence="2">
    <location>
        <begin position="386"/>
        <end position="395"/>
    </location>
</feature>
<accession>A0A1B9FY43</accession>
<sequence length="472" mass="51709">MVSARPPPNPAKGRIPYPSAATYVPGDTDNSPTYLGSTEPIQKTASRDSERERRVQGLKNWWKGFRENEQSGGQSSGARRGVFGEPLAESIEYASVQVSTNGPDGSLYVWGVIPVVVAKCGLHLKEHATGVEGTFRISGSAKRMRDLQTLFDTPPKYGKNIEWKSLPYTTHDVATIFRSRFLTQMPEPIIPFDFYDDFRNVLSSHLSGSLAVDEAIAQYKSLIQALPRIHLYLLLYVLDLLSVFARRADKNLMTAPNLALIFQPGVLSHPLHQMRPKEHVLSQQVLEFLIEHQDHFLLGMELVSSGPLRIFANRQKPKKKRKEKAPATVPQPPPLVKADSDMMLPSESDEEAPAGGYYVIEGTGRPTSPASPPASTLPNISANLLPSPPVKPNIAPPDLMEMSESDEEAPPGGYEIRTGNPASVRATLLAKALARGEGATPIGASVVRRKTLPARRPGESEPRKKRAAKEAP</sequence>
<feature type="compositionally biased region" description="Pro residues" evidence="2">
    <location>
        <begin position="1"/>
        <end position="10"/>
    </location>
</feature>
<feature type="domain" description="Rho-GAP" evidence="3">
    <location>
        <begin position="105"/>
        <end position="297"/>
    </location>
</feature>
<dbReference type="VEuPathDB" id="FungiDB:I302_06664"/>
<protein>
    <submittedName>
        <fullName evidence="4">Rho GTPase activator</fullName>
    </submittedName>
</protein>
<feature type="region of interest" description="Disordered" evidence="2">
    <location>
        <begin position="314"/>
        <end position="419"/>
    </location>
</feature>
<dbReference type="OrthoDB" id="3196451at2759"/>
<reference evidence="4" key="2">
    <citation type="submission" date="2014-01" db="EMBL/GenBank/DDBJ databases">
        <title>Evolution of pathogenesis and genome organization in the Tremellales.</title>
        <authorList>
            <person name="Cuomo C."/>
            <person name="Litvintseva A."/>
            <person name="Heitman J."/>
            <person name="Chen Y."/>
            <person name="Sun S."/>
            <person name="Springer D."/>
            <person name="Dromer F."/>
            <person name="Young S."/>
            <person name="Zeng Q."/>
            <person name="Chapman S."/>
            <person name="Gujja S."/>
            <person name="Saif S."/>
            <person name="Birren B."/>
        </authorList>
    </citation>
    <scope>NUCLEOTIDE SEQUENCE</scope>
    <source>
        <strain evidence="4">CBS 10118</strain>
    </source>
</reference>
<dbReference type="InterPro" id="IPR008936">
    <property type="entry name" value="Rho_GTPase_activation_prot"/>
</dbReference>
<dbReference type="InterPro" id="IPR051025">
    <property type="entry name" value="RhoGAP"/>
</dbReference>
<gene>
    <name evidence="4" type="ORF">I302_06664</name>
</gene>
<dbReference type="PROSITE" id="PS50238">
    <property type="entry name" value="RHOGAP"/>
    <property type="match status" value="1"/>
</dbReference>
<evidence type="ECO:0000259" key="3">
    <source>
        <dbReference type="PROSITE" id="PS50238"/>
    </source>
</evidence>
<organism evidence="4">
    <name type="scientific">Kwoniella bestiolae CBS 10118</name>
    <dbReference type="NCBI Taxonomy" id="1296100"/>
    <lineage>
        <taxon>Eukaryota</taxon>
        <taxon>Fungi</taxon>
        <taxon>Dikarya</taxon>
        <taxon>Basidiomycota</taxon>
        <taxon>Agaricomycotina</taxon>
        <taxon>Tremellomycetes</taxon>
        <taxon>Tremellales</taxon>
        <taxon>Cryptococcaceae</taxon>
        <taxon>Kwoniella</taxon>
    </lineage>
</organism>
<evidence type="ECO:0000313" key="4">
    <source>
        <dbReference type="EMBL" id="OCF23681.1"/>
    </source>
</evidence>
<dbReference type="AlphaFoldDB" id="A0A1B9FY43"/>
<evidence type="ECO:0000256" key="2">
    <source>
        <dbReference type="SAM" id="MobiDB-lite"/>
    </source>
</evidence>
<dbReference type="SUPFAM" id="SSF48350">
    <property type="entry name" value="GTPase activation domain, GAP"/>
    <property type="match status" value="1"/>
</dbReference>
<dbReference type="Gene3D" id="1.10.555.10">
    <property type="entry name" value="Rho GTPase activation protein"/>
    <property type="match status" value="1"/>
</dbReference>
<dbReference type="SMART" id="SM00324">
    <property type="entry name" value="RhoGAP"/>
    <property type="match status" value="1"/>
</dbReference>
<proteinExistence type="predicted"/>
<feature type="region of interest" description="Disordered" evidence="2">
    <location>
        <begin position="438"/>
        <end position="472"/>
    </location>
</feature>
<feature type="region of interest" description="Disordered" evidence="2">
    <location>
        <begin position="1"/>
        <end position="53"/>
    </location>
</feature>
<dbReference type="GO" id="GO:0007165">
    <property type="term" value="P:signal transduction"/>
    <property type="evidence" value="ECO:0007669"/>
    <property type="project" value="InterPro"/>
</dbReference>
<evidence type="ECO:0000256" key="1">
    <source>
        <dbReference type="ARBA" id="ARBA00022468"/>
    </source>
</evidence>